<dbReference type="AlphaFoldDB" id="A0AAU9J232"/>
<sequence>MRSRDSNKTRITKELKNIQNSPPALHSAWPTNSENIHSWTGAIVGPDNSPYKGGIFYIKISFPSTYPFQSPDIKFLTKIYHPNIRARGGTMCYISLMKNYSPTNSLNSILDSLQKLVETPDIKNCAEPEAGRLYKSDIVQFNRIASEWTRLHAS</sequence>
<proteinExistence type="predicted"/>
<evidence type="ECO:0000259" key="1">
    <source>
        <dbReference type="PROSITE" id="PS50127"/>
    </source>
</evidence>
<organism evidence="2 3">
    <name type="scientific">Blepharisma stoltei</name>
    <dbReference type="NCBI Taxonomy" id="1481888"/>
    <lineage>
        <taxon>Eukaryota</taxon>
        <taxon>Sar</taxon>
        <taxon>Alveolata</taxon>
        <taxon>Ciliophora</taxon>
        <taxon>Postciliodesmatophora</taxon>
        <taxon>Heterotrichea</taxon>
        <taxon>Heterotrichida</taxon>
        <taxon>Blepharismidae</taxon>
        <taxon>Blepharisma</taxon>
    </lineage>
</organism>
<dbReference type="SUPFAM" id="SSF54495">
    <property type="entry name" value="UBC-like"/>
    <property type="match status" value="1"/>
</dbReference>
<dbReference type="InterPro" id="IPR050113">
    <property type="entry name" value="Ub_conjugating_enzyme"/>
</dbReference>
<dbReference type="Proteomes" id="UP001162131">
    <property type="component" value="Unassembled WGS sequence"/>
</dbReference>
<dbReference type="PANTHER" id="PTHR24067">
    <property type="entry name" value="UBIQUITIN-CONJUGATING ENZYME E2"/>
    <property type="match status" value="1"/>
</dbReference>
<protein>
    <recommendedName>
        <fullName evidence="1">UBC core domain-containing protein</fullName>
    </recommendedName>
</protein>
<dbReference type="Pfam" id="PF00179">
    <property type="entry name" value="UQ_con"/>
    <property type="match status" value="1"/>
</dbReference>
<gene>
    <name evidence="2" type="ORF">BSTOLATCC_MIC25245</name>
</gene>
<dbReference type="SMART" id="SM00212">
    <property type="entry name" value="UBCc"/>
    <property type="match status" value="1"/>
</dbReference>
<comment type="caution">
    <text evidence="2">The sequence shown here is derived from an EMBL/GenBank/DDBJ whole genome shotgun (WGS) entry which is preliminary data.</text>
</comment>
<reference evidence="2" key="1">
    <citation type="submission" date="2021-09" db="EMBL/GenBank/DDBJ databases">
        <authorList>
            <consortium name="AG Swart"/>
            <person name="Singh M."/>
            <person name="Singh A."/>
            <person name="Seah K."/>
            <person name="Emmerich C."/>
        </authorList>
    </citation>
    <scope>NUCLEOTIDE SEQUENCE</scope>
    <source>
        <strain evidence="2">ATCC30299</strain>
    </source>
</reference>
<accession>A0AAU9J232</accession>
<name>A0AAU9J232_9CILI</name>
<dbReference type="InterPro" id="IPR016135">
    <property type="entry name" value="UBQ-conjugating_enzyme/RWD"/>
</dbReference>
<dbReference type="PROSITE" id="PS50127">
    <property type="entry name" value="UBC_2"/>
    <property type="match status" value="1"/>
</dbReference>
<keyword evidence="3" id="KW-1185">Reference proteome</keyword>
<evidence type="ECO:0000313" key="2">
    <source>
        <dbReference type="EMBL" id="CAG9320004.1"/>
    </source>
</evidence>
<dbReference type="Gene3D" id="3.10.110.10">
    <property type="entry name" value="Ubiquitin Conjugating Enzyme"/>
    <property type="match status" value="1"/>
</dbReference>
<feature type="domain" description="UBC core" evidence="1">
    <location>
        <begin position="6"/>
        <end position="154"/>
    </location>
</feature>
<evidence type="ECO:0000313" key="3">
    <source>
        <dbReference type="Proteomes" id="UP001162131"/>
    </source>
</evidence>
<dbReference type="InterPro" id="IPR000608">
    <property type="entry name" value="UBC"/>
</dbReference>
<dbReference type="EMBL" id="CAJZBQ010000024">
    <property type="protein sequence ID" value="CAG9320004.1"/>
    <property type="molecule type" value="Genomic_DNA"/>
</dbReference>